<comment type="caution">
    <text evidence="2">The sequence shown here is derived from an EMBL/GenBank/DDBJ whole genome shotgun (WGS) entry which is preliminary data.</text>
</comment>
<dbReference type="EMBL" id="MU155199">
    <property type="protein sequence ID" value="KAF9480176.1"/>
    <property type="molecule type" value="Genomic_DNA"/>
</dbReference>
<evidence type="ECO:0000313" key="2">
    <source>
        <dbReference type="EMBL" id="KAF9480176.1"/>
    </source>
</evidence>
<proteinExistence type="predicted"/>
<gene>
    <name evidence="2" type="ORF">BDN70DRAFT_992902</name>
</gene>
<keyword evidence="3" id="KW-1185">Reference proteome</keyword>
<sequence length="241" mass="26688">MSALSSDANLMGYLHVAIILCLDLIKSPLPANEPFSIVVHLSVEPENIVDFARLRGDLDPPNNASEQIKGMLQISDIYHNPQIEENLGGKEGLRALTSSLKADPVLAPFTSGDSPVGVILFALGKSNSMRKGPIVIEPSYMAVSRKRDPFRQTVAATGKSRMQALGVQSCVEYINTAIRMDKANCFRLRTDMTSEDEEIIRNSAMDMCIYEDKSLALEALRGRLCNEFIYMVLLEFEDIPF</sequence>
<evidence type="ECO:0000313" key="3">
    <source>
        <dbReference type="Proteomes" id="UP000807469"/>
    </source>
</evidence>
<dbReference type="Proteomes" id="UP000807469">
    <property type="component" value="Unassembled WGS sequence"/>
</dbReference>
<evidence type="ECO:0000259" key="1">
    <source>
        <dbReference type="Pfam" id="PF26632"/>
    </source>
</evidence>
<accession>A0A9P5Z3J8</accession>
<organism evidence="2 3">
    <name type="scientific">Pholiota conissans</name>
    <dbReference type="NCBI Taxonomy" id="109636"/>
    <lineage>
        <taxon>Eukaryota</taxon>
        <taxon>Fungi</taxon>
        <taxon>Dikarya</taxon>
        <taxon>Basidiomycota</taxon>
        <taxon>Agaricomycotina</taxon>
        <taxon>Agaricomycetes</taxon>
        <taxon>Agaricomycetidae</taxon>
        <taxon>Agaricales</taxon>
        <taxon>Agaricineae</taxon>
        <taxon>Strophariaceae</taxon>
        <taxon>Pholiota</taxon>
    </lineage>
</organism>
<dbReference type="InterPro" id="IPR058518">
    <property type="entry name" value="DUF8205"/>
</dbReference>
<feature type="domain" description="DUF8205" evidence="1">
    <location>
        <begin position="3"/>
        <end position="230"/>
    </location>
</feature>
<name>A0A9P5Z3J8_9AGAR</name>
<protein>
    <recommendedName>
        <fullName evidence="1">DUF8205 domain-containing protein</fullName>
    </recommendedName>
</protein>
<dbReference type="Pfam" id="PF26632">
    <property type="entry name" value="DUF8205"/>
    <property type="match status" value="1"/>
</dbReference>
<reference evidence="2" key="1">
    <citation type="submission" date="2020-11" db="EMBL/GenBank/DDBJ databases">
        <authorList>
            <consortium name="DOE Joint Genome Institute"/>
            <person name="Ahrendt S."/>
            <person name="Riley R."/>
            <person name="Andreopoulos W."/>
            <person name="Labutti K."/>
            <person name="Pangilinan J."/>
            <person name="Ruiz-Duenas F.J."/>
            <person name="Barrasa J.M."/>
            <person name="Sanchez-Garcia M."/>
            <person name="Camarero S."/>
            <person name="Miyauchi S."/>
            <person name="Serrano A."/>
            <person name="Linde D."/>
            <person name="Babiker R."/>
            <person name="Drula E."/>
            <person name="Ayuso-Fernandez I."/>
            <person name="Pacheco R."/>
            <person name="Padilla G."/>
            <person name="Ferreira P."/>
            <person name="Barriuso J."/>
            <person name="Kellner H."/>
            <person name="Castanera R."/>
            <person name="Alfaro M."/>
            <person name="Ramirez L."/>
            <person name="Pisabarro A.G."/>
            <person name="Kuo A."/>
            <person name="Tritt A."/>
            <person name="Lipzen A."/>
            <person name="He G."/>
            <person name="Yan M."/>
            <person name="Ng V."/>
            <person name="Cullen D."/>
            <person name="Martin F."/>
            <person name="Rosso M.-N."/>
            <person name="Henrissat B."/>
            <person name="Hibbett D."/>
            <person name="Martinez A.T."/>
            <person name="Grigoriev I.V."/>
        </authorList>
    </citation>
    <scope>NUCLEOTIDE SEQUENCE</scope>
    <source>
        <strain evidence="2">CIRM-BRFM 674</strain>
    </source>
</reference>
<dbReference type="AlphaFoldDB" id="A0A9P5Z3J8"/>